<feature type="transmembrane region" description="Helical" evidence="1">
    <location>
        <begin position="9"/>
        <end position="30"/>
    </location>
</feature>
<keyword evidence="3" id="KW-1185">Reference proteome</keyword>
<protein>
    <submittedName>
        <fullName evidence="2">DUF6463 family protein</fullName>
    </submittedName>
</protein>
<evidence type="ECO:0000313" key="2">
    <source>
        <dbReference type="EMBL" id="MEI5907017.1"/>
    </source>
</evidence>
<gene>
    <name evidence="2" type="ORF">WAK64_08100</name>
</gene>
<keyword evidence="1" id="KW-0812">Transmembrane</keyword>
<proteinExistence type="predicted"/>
<evidence type="ECO:0000256" key="1">
    <source>
        <dbReference type="SAM" id="Phobius"/>
    </source>
</evidence>
<dbReference type="Pfam" id="PF20064">
    <property type="entry name" value="DUF6463"/>
    <property type="match status" value="1"/>
</dbReference>
<keyword evidence="1" id="KW-1133">Transmembrane helix</keyword>
<keyword evidence="1" id="KW-0472">Membrane</keyword>
<reference evidence="2 3" key="1">
    <citation type="journal article" date="2018" name="J. Microbiol.">
        <title>Bacillus spongiae sp. nov., isolated from sponge of Jeju Island.</title>
        <authorList>
            <person name="Lee G.E."/>
            <person name="Im W.T."/>
            <person name="Park J.S."/>
        </authorList>
    </citation>
    <scope>NUCLEOTIDE SEQUENCE [LARGE SCALE GENOMIC DNA]</scope>
    <source>
        <strain evidence="2 3">135PIL107-10</strain>
    </source>
</reference>
<name>A0ABU8HCX3_9BACI</name>
<evidence type="ECO:0000313" key="3">
    <source>
        <dbReference type="Proteomes" id="UP001312865"/>
    </source>
</evidence>
<accession>A0ABU8HCX3</accession>
<dbReference type="InterPro" id="IPR045590">
    <property type="entry name" value="DUF6463"/>
</dbReference>
<feature type="transmembrane region" description="Helical" evidence="1">
    <location>
        <begin position="79"/>
        <end position="97"/>
    </location>
</feature>
<dbReference type="RefSeq" id="WP_336586455.1">
    <property type="nucleotide sequence ID" value="NZ_JBBAXC010000005.1"/>
</dbReference>
<sequence>MELWKLSGVFLIATGIIHTIVGLTIGWGIIGEMIQEGLYNSVETQYDRNATVWFLFCGIYWIMIGQFFHFYIKEKNKPIPRFIGWHLFIITLIGLIISPISGFWLFIPQAIIIIMANSKRIIRMK</sequence>
<dbReference type="EMBL" id="JBBAXC010000005">
    <property type="protein sequence ID" value="MEI5907017.1"/>
    <property type="molecule type" value="Genomic_DNA"/>
</dbReference>
<dbReference type="Proteomes" id="UP001312865">
    <property type="component" value="Unassembled WGS sequence"/>
</dbReference>
<feature type="transmembrane region" description="Helical" evidence="1">
    <location>
        <begin position="50"/>
        <end position="72"/>
    </location>
</feature>
<comment type="caution">
    <text evidence="2">The sequence shown here is derived from an EMBL/GenBank/DDBJ whole genome shotgun (WGS) entry which is preliminary data.</text>
</comment>
<organism evidence="2 3">
    <name type="scientific">Bacillus spongiae</name>
    <dbReference type="NCBI Taxonomy" id="2683610"/>
    <lineage>
        <taxon>Bacteria</taxon>
        <taxon>Bacillati</taxon>
        <taxon>Bacillota</taxon>
        <taxon>Bacilli</taxon>
        <taxon>Bacillales</taxon>
        <taxon>Bacillaceae</taxon>
        <taxon>Bacillus</taxon>
    </lineage>
</organism>